<dbReference type="AlphaFoldDB" id="A0AAV7PMW1"/>
<proteinExistence type="predicted"/>
<feature type="region of interest" description="Disordered" evidence="1">
    <location>
        <begin position="1"/>
        <end position="45"/>
    </location>
</feature>
<comment type="caution">
    <text evidence="2">The sequence shown here is derived from an EMBL/GenBank/DDBJ whole genome shotgun (WGS) entry which is preliminary data.</text>
</comment>
<keyword evidence="3" id="KW-1185">Reference proteome</keyword>
<name>A0AAV7PMW1_PLEWA</name>
<evidence type="ECO:0000313" key="2">
    <source>
        <dbReference type="EMBL" id="KAJ1129578.1"/>
    </source>
</evidence>
<organism evidence="2 3">
    <name type="scientific">Pleurodeles waltl</name>
    <name type="common">Iberian ribbed newt</name>
    <dbReference type="NCBI Taxonomy" id="8319"/>
    <lineage>
        <taxon>Eukaryota</taxon>
        <taxon>Metazoa</taxon>
        <taxon>Chordata</taxon>
        <taxon>Craniata</taxon>
        <taxon>Vertebrata</taxon>
        <taxon>Euteleostomi</taxon>
        <taxon>Amphibia</taxon>
        <taxon>Batrachia</taxon>
        <taxon>Caudata</taxon>
        <taxon>Salamandroidea</taxon>
        <taxon>Salamandridae</taxon>
        <taxon>Pleurodelinae</taxon>
        <taxon>Pleurodeles</taxon>
    </lineage>
</organism>
<gene>
    <name evidence="2" type="ORF">NDU88_007945</name>
</gene>
<sequence length="101" mass="11001">MVEVVSAGPARPRFFLPERKSGGPPTPRALLTPTSTGVRRVGHPERAPYESDFTVRPRLSNKLRTADGAYQQDTGEDIRLSAKIIGAQWTMSLPRANQSGA</sequence>
<evidence type="ECO:0000256" key="1">
    <source>
        <dbReference type="SAM" id="MobiDB-lite"/>
    </source>
</evidence>
<dbReference type="Proteomes" id="UP001066276">
    <property type="component" value="Chromosome 7"/>
</dbReference>
<accession>A0AAV7PMW1</accession>
<dbReference type="EMBL" id="JANPWB010000011">
    <property type="protein sequence ID" value="KAJ1129578.1"/>
    <property type="molecule type" value="Genomic_DNA"/>
</dbReference>
<reference evidence="2" key="1">
    <citation type="journal article" date="2022" name="bioRxiv">
        <title>Sequencing and chromosome-scale assembly of the giantPleurodeles waltlgenome.</title>
        <authorList>
            <person name="Brown T."/>
            <person name="Elewa A."/>
            <person name="Iarovenko S."/>
            <person name="Subramanian E."/>
            <person name="Araus A.J."/>
            <person name="Petzold A."/>
            <person name="Susuki M."/>
            <person name="Suzuki K.-i.T."/>
            <person name="Hayashi T."/>
            <person name="Toyoda A."/>
            <person name="Oliveira C."/>
            <person name="Osipova E."/>
            <person name="Leigh N.D."/>
            <person name="Simon A."/>
            <person name="Yun M.H."/>
        </authorList>
    </citation>
    <scope>NUCLEOTIDE SEQUENCE</scope>
    <source>
        <strain evidence="2">20211129_DDA</strain>
        <tissue evidence="2">Liver</tissue>
    </source>
</reference>
<evidence type="ECO:0000313" key="3">
    <source>
        <dbReference type="Proteomes" id="UP001066276"/>
    </source>
</evidence>
<protein>
    <submittedName>
        <fullName evidence="2">Uncharacterized protein</fullName>
    </submittedName>
</protein>